<keyword evidence="1" id="KW-0472">Membrane</keyword>
<sequence>MTAAQDKERDSRLTSAHNDFAKGLNSYAFFKMPNQAISENLVQETFMKTWKYLARKGEIATMKALLYHVLNGLIVDEYRKRKTIPLDTLLKKGFGPSVNPSDQLFDILDGKMGLMPSMVITTFWAPLFFLRLLD</sequence>
<gene>
    <name evidence="3" type="ORF">COV04_03055</name>
</gene>
<name>A0A2M8LET5_9BACT</name>
<keyword evidence="1" id="KW-0812">Transmembrane</keyword>
<dbReference type="InterPro" id="IPR007627">
    <property type="entry name" value="RNA_pol_sigma70_r2"/>
</dbReference>
<organism evidence="3 4">
    <name type="scientific">Candidatus Uhrbacteria bacterium CG10_big_fil_rev_8_21_14_0_10_48_11</name>
    <dbReference type="NCBI Taxonomy" id="1975037"/>
    <lineage>
        <taxon>Bacteria</taxon>
        <taxon>Candidatus Uhriibacteriota</taxon>
    </lineage>
</organism>
<dbReference type="SUPFAM" id="SSF88946">
    <property type="entry name" value="Sigma2 domain of RNA polymerase sigma factors"/>
    <property type="match status" value="1"/>
</dbReference>
<feature type="domain" description="RNA polymerase sigma-70 region 2" evidence="2">
    <location>
        <begin position="25"/>
        <end position="82"/>
    </location>
</feature>
<protein>
    <recommendedName>
        <fullName evidence="2">RNA polymerase sigma-70 region 2 domain-containing protein</fullName>
    </recommendedName>
</protein>
<dbReference type="Proteomes" id="UP000231152">
    <property type="component" value="Unassembled WGS sequence"/>
</dbReference>
<comment type="caution">
    <text evidence="3">The sequence shown here is derived from an EMBL/GenBank/DDBJ whole genome shotgun (WGS) entry which is preliminary data.</text>
</comment>
<keyword evidence="1" id="KW-1133">Transmembrane helix</keyword>
<dbReference type="InterPro" id="IPR013325">
    <property type="entry name" value="RNA_pol_sigma_r2"/>
</dbReference>
<dbReference type="GO" id="GO:0003700">
    <property type="term" value="F:DNA-binding transcription factor activity"/>
    <property type="evidence" value="ECO:0007669"/>
    <property type="project" value="InterPro"/>
</dbReference>
<evidence type="ECO:0000313" key="3">
    <source>
        <dbReference type="EMBL" id="PJE75896.1"/>
    </source>
</evidence>
<dbReference type="Pfam" id="PF04542">
    <property type="entry name" value="Sigma70_r2"/>
    <property type="match status" value="1"/>
</dbReference>
<dbReference type="EMBL" id="PFET01000009">
    <property type="protein sequence ID" value="PJE75896.1"/>
    <property type="molecule type" value="Genomic_DNA"/>
</dbReference>
<evidence type="ECO:0000259" key="2">
    <source>
        <dbReference type="Pfam" id="PF04542"/>
    </source>
</evidence>
<evidence type="ECO:0000256" key="1">
    <source>
        <dbReference type="SAM" id="Phobius"/>
    </source>
</evidence>
<reference evidence="3 4" key="1">
    <citation type="submission" date="2017-09" db="EMBL/GenBank/DDBJ databases">
        <title>Depth-based differentiation of microbial function through sediment-hosted aquifers and enrichment of novel symbionts in the deep terrestrial subsurface.</title>
        <authorList>
            <person name="Probst A.J."/>
            <person name="Ladd B."/>
            <person name="Jarett J.K."/>
            <person name="Geller-Mcgrath D.E."/>
            <person name="Sieber C.M."/>
            <person name="Emerson J.B."/>
            <person name="Anantharaman K."/>
            <person name="Thomas B.C."/>
            <person name="Malmstrom R."/>
            <person name="Stieglmeier M."/>
            <person name="Klingl A."/>
            <person name="Woyke T."/>
            <person name="Ryan C.M."/>
            <person name="Banfield J.F."/>
        </authorList>
    </citation>
    <scope>NUCLEOTIDE SEQUENCE [LARGE SCALE GENOMIC DNA]</scope>
    <source>
        <strain evidence="3">CG10_big_fil_rev_8_21_14_0_10_48_11</strain>
    </source>
</reference>
<dbReference type="Gene3D" id="1.10.1740.10">
    <property type="match status" value="1"/>
</dbReference>
<proteinExistence type="predicted"/>
<accession>A0A2M8LET5</accession>
<evidence type="ECO:0000313" key="4">
    <source>
        <dbReference type="Proteomes" id="UP000231152"/>
    </source>
</evidence>
<feature type="transmembrane region" description="Helical" evidence="1">
    <location>
        <begin position="114"/>
        <end position="133"/>
    </location>
</feature>
<dbReference type="AlphaFoldDB" id="A0A2M8LET5"/>
<dbReference type="GO" id="GO:0006352">
    <property type="term" value="P:DNA-templated transcription initiation"/>
    <property type="evidence" value="ECO:0007669"/>
    <property type="project" value="InterPro"/>
</dbReference>